<dbReference type="AlphaFoldDB" id="A0A2N9YJR0"/>
<dbReference type="CDD" id="cd06268">
    <property type="entry name" value="PBP1_ABC_transporter_LIVBP-like"/>
    <property type="match status" value="1"/>
</dbReference>
<accession>A0A2N9YJR0</accession>
<dbReference type="SUPFAM" id="SSF53822">
    <property type="entry name" value="Periplasmic binding protein-like I"/>
    <property type="match status" value="1"/>
</dbReference>
<keyword evidence="1" id="KW-0732">Signal</keyword>
<dbReference type="PANTHER" id="PTHR30483">
    <property type="entry name" value="LEUCINE-SPECIFIC-BINDING PROTEIN"/>
    <property type="match status" value="1"/>
</dbReference>
<dbReference type="RefSeq" id="WP_062148578.1">
    <property type="nucleotide sequence ID" value="NZ_CP012373.2"/>
</dbReference>
<organism evidence="2 3">
    <name type="scientific">Beggiatoa leptomitoformis</name>
    <dbReference type="NCBI Taxonomy" id="288004"/>
    <lineage>
        <taxon>Bacteria</taxon>
        <taxon>Pseudomonadati</taxon>
        <taxon>Pseudomonadota</taxon>
        <taxon>Gammaproteobacteria</taxon>
        <taxon>Thiotrichales</taxon>
        <taxon>Thiotrichaceae</taxon>
        <taxon>Beggiatoa</taxon>
    </lineage>
</organism>
<feature type="chain" id="PRO_5024850258" evidence="1">
    <location>
        <begin position="23"/>
        <end position="401"/>
    </location>
</feature>
<dbReference type="Proteomes" id="UP000234271">
    <property type="component" value="Chromosome"/>
</dbReference>
<dbReference type="EMBL" id="CP018889">
    <property type="protein sequence ID" value="AUI70516.2"/>
    <property type="molecule type" value="Genomic_DNA"/>
</dbReference>
<gene>
    <name evidence="2" type="ORF">BLE401_03460</name>
</gene>
<dbReference type="InterPro" id="IPR028082">
    <property type="entry name" value="Peripla_BP_I"/>
</dbReference>
<evidence type="ECO:0000256" key="1">
    <source>
        <dbReference type="SAM" id="SignalP"/>
    </source>
</evidence>
<dbReference type="STRING" id="288004.AL038_02585"/>
<name>A0A2N9YJR0_9GAMM</name>
<evidence type="ECO:0000313" key="3">
    <source>
        <dbReference type="Proteomes" id="UP000234271"/>
    </source>
</evidence>
<dbReference type="InterPro" id="IPR051010">
    <property type="entry name" value="BCAA_transport"/>
</dbReference>
<feature type="signal peptide" evidence="1">
    <location>
        <begin position="1"/>
        <end position="22"/>
    </location>
</feature>
<dbReference type="PANTHER" id="PTHR30483:SF6">
    <property type="entry name" value="PERIPLASMIC BINDING PROTEIN OF ABC TRANSPORTER FOR NATURAL AMINO ACIDS"/>
    <property type="match status" value="1"/>
</dbReference>
<dbReference type="Gene3D" id="3.40.50.2300">
    <property type="match status" value="2"/>
</dbReference>
<evidence type="ECO:0000313" key="2">
    <source>
        <dbReference type="EMBL" id="AUI70516.2"/>
    </source>
</evidence>
<sequence length="401" mass="45828">MPMQLRFFLFFTGLLTALTVFADDTANVAANTAQLMRIGYLEQTTDARYSTRHTEEQLQFQPWGRPYAGAVVAVKDSRFPLQAINIRLVLEKASGSDIEELMTALNQQYDTGIRFFLLDLPSDTLAQLGQRTKDKNILLFNISALNMNLRNEDCQAHVLHIAPSWEMLTDALAQYLISRKWRNILELKGTNPDDLQLHDAFTRSAKRFGLKIVEVRDYMLGRDPRDREQNNVALLTSNVDYDALFIADGTGDFARSVPYQTQTPRLVVGAAGLVPNWWHWSWERNGAPQVNGRFLKEAQRHGTGYDWSAWISIKIIAEAVLRKTTTDFVTLRDYIRGDEIMIDSVKGGRSSFRKWNNQLRQAIFLTADNWVVTTAPLSGFMHPTNNLDMLGFDEKENRCHF</sequence>
<protein>
    <submittedName>
        <fullName evidence="2">Amino acid ABC transporter substrate-binding protein</fullName>
    </submittedName>
</protein>
<proteinExistence type="predicted"/>
<dbReference type="OrthoDB" id="5341635at2"/>
<reference evidence="3" key="1">
    <citation type="submission" date="2016-12" db="EMBL/GenBank/DDBJ databases">
        <title>Complete Genome Sequence of Beggiatoa leptomitiformis D-401.</title>
        <authorList>
            <person name="Fomenkov A."/>
            <person name="Vincze T."/>
            <person name="Grabovich M."/>
            <person name="Anton B.P."/>
            <person name="Dubinina G."/>
            <person name="Orlova M."/>
            <person name="Belousova E."/>
            <person name="Roberts R.J."/>
        </authorList>
    </citation>
    <scope>NUCLEOTIDE SEQUENCE [LARGE SCALE GENOMIC DNA]</scope>
    <source>
        <strain evidence="3">D-401</strain>
    </source>
</reference>
<keyword evidence="3" id="KW-1185">Reference proteome</keyword>